<name>A0A183AZ70_9TREM</name>
<dbReference type="PANTHER" id="PTHR45698:SF1">
    <property type="entry name" value="TRACE AMINE-ASSOCIATED RECEPTOR 13C-LIKE"/>
    <property type="match status" value="1"/>
</dbReference>
<feature type="transmembrane region" description="Helical" evidence="5">
    <location>
        <begin position="29"/>
        <end position="51"/>
    </location>
</feature>
<evidence type="ECO:0000256" key="3">
    <source>
        <dbReference type="ARBA" id="ARBA00022989"/>
    </source>
</evidence>
<evidence type="ECO:0000313" key="8">
    <source>
        <dbReference type="Proteomes" id="UP000272942"/>
    </source>
</evidence>
<dbReference type="Gene3D" id="1.20.1070.10">
    <property type="entry name" value="Rhodopsin 7-helix transmembrane proteins"/>
    <property type="match status" value="1"/>
</dbReference>
<evidence type="ECO:0000313" key="7">
    <source>
        <dbReference type="EMBL" id="VDP89524.1"/>
    </source>
</evidence>
<protein>
    <submittedName>
        <fullName evidence="9">G_PROTEIN_RECEP_F1_2 domain-containing protein</fullName>
    </submittedName>
</protein>
<organism evidence="9">
    <name type="scientific">Echinostoma caproni</name>
    <dbReference type="NCBI Taxonomy" id="27848"/>
    <lineage>
        <taxon>Eukaryota</taxon>
        <taxon>Metazoa</taxon>
        <taxon>Spiralia</taxon>
        <taxon>Lophotrochozoa</taxon>
        <taxon>Platyhelminthes</taxon>
        <taxon>Trematoda</taxon>
        <taxon>Digenea</taxon>
        <taxon>Plagiorchiida</taxon>
        <taxon>Echinostomata</taxon>
        <taxon>Echinostomatoidea</taxon>
        <taxon>Echinostomatidae</taxon>
        <taxon>Echinostoma</taxon>
    </lineage>
</organism>
<keyword evidence="4 5" id="KW-0472">Membrane</keyword>
<evidence type="ECO:0000259" key="6">
    <source>
        <dbReference type="PROSITE" id="PS50262"/>
    </source>
</evidence>
<sequence>MTYGNNMSTTGLRDPSEDIVDVPLTQTEIILFNVILILGVLFNIYTAIALIQTNVNSLLSKLLLYNQNIMDGAFGVMAIVTIDSRNFEEHGTGQSMNPFVCYILKNWFLLRVVRLLLVCNVVCQSADRFWAIVYPKTYRAYTKVYIITCYVSIPVYAVLGSITRVFAVTMVNGECVSNQILLSEEVMTAVESIFRYGIPMIFLIVLNILVIRRLYQLRIIRLKSTPTSTPSQDNLTDDTERGENSTRAIIAVQMAIFLSAIVLMVEMTLLELLNITLSALSLHEWVDFGPDSHLRMYYYILLGFFAGINPCLQILTMTTLRITMIKQWRKLTSKCCTKRSNTSLN</sequence>
<feature type="domain" description="G-protein coupled receptors family 1 profile" evidence="6">
    <location>
        <begin position="121"/>
        <end position="317"/>
    </location>
</feature>
<keyword evidence="3 5" id="KW-1133">Transmembrane helix</keyword>
<keyword evidence="8" id="KW-1185">Reference proteome</keyword>
<dbReference type="GO" id="GO:0016020">
    <property type="term" value="C:membrane"/>
    <property type="evidence" value="ECO:0007669"/>
    <property type="project" value="UniProtKB-SubCell"/>
</dbReference>
<feature type="transmembrane region" description="Helical" evidence="5">
    <location>
        <begin position="144"/>
        <end position="167"/>
    </location>
</feature>
<dbReference type="PROSITE" id="PS50262">
    <property type="entry name" value="G_PROTEIN_RECEP_F1_2"/>
    <property type="match status" value="1"/>
</dbReference>
<accession>A0A183AZ70</accession>
<feature type="transmembrane region" description="Helical" evidence="5">
    <location>
        <begin position="255"/>
        <end position="277"/>
    </location>
</feature>
<gene>
    <name evidence="7" type="ORF">ECPE_LOCUS12255</name>
</gene>
<dbReference type="EMBL" id="UZAN01052497">
    <property type="protein sequence ID" value="VDP89524.1"/>
    <property type="molecule type" value="Genomic_DNA"/>
</dbReference>
<keyword evidence="2 5" id="KW-0812">Transmembrane</keyword>
<evidence type="ECO:0000256" key="2">
    <source>
        <dbReference type="ARBA" id="ARBA00022692"/>
    </source>
</evidence>
<feature type="transmembrane region" description="Helical" evidence="5">
    <location>
        <begin position="193"/>
        <end position="215"/>
    </location>
</feature>
<dbReference type="InterPro" id="IPR017452">
    <property type="entry name" value="GPCR_Rhodpsn_7TM"/>
</dbReference>
<evidence type="ECO:0000256" key="1">
    <source>
        <dbReference type="ARBA" id="ARBA00004370"/>
    </source>
</evidence>
<reference evidence="7 8" key="2">
    <citation type="submission" date="2018-11" db="EMBL/GenBank/DDBJ databases">
        <authorList>
            <consortium name="Pathogen Informatics"/>
        </authorList>
    </citation>
    <scope>NUCLEOTIDE SEQUENCE [LARGE SCALE GENOMIC DNA]</scope>
    <source>
        <strain evidence="7 8">Egypt</strain>
    </source>
</reference>
<dbReference type="OrthoDB" id="6246803at2759"/>
<dbReference type="SUPFAM" id="SSF81321">
    <property type="entry name" value="Family A G protein-coupled receptor-like"/>
    <property type="match status" value="1"/>
</dbReference>
<evidence type="ECO:0000313" key="9">
    <source>
        <dbReference type="WBParaSite" id="ECPE_0001229101-mRNA-1"/>
    </source>
</evidence>
<feature type="transmembrane region" description="Helical" evidence="5">
    <location>
        <begin position="297"/>
        <end position="320"/>
    </location>
</feature>
<reference evidence="9" key="1">
    <citation type="submission" date="2016-06" db="UniProtKB">
        <authorList>
            <consortium name="WormBaseParasite"/>
        </authorList>
    </citation>
    <scope>IDENTIFICATION</scope>
</reference>
<dbReference type="PANTHER" id="PTHR45698">
    <property type="entry name" value="TRACE AMINE-ASSOCIATED RECEPTOR 19N-RELATED"/>
    <property type="match status" value="1"/>
</dbReference>
<proteinExistence type="predicted"/>
<comment type="subcellular location">
    <subcellularLocation>
        <location evidence="1">Membrane</location>
    </subcellularLocation>
</comment>
<dbReference type="WBParaSite" id="ECPE_0001229101-mRNA-1">
    <property type="protein sequence ID" value="ECPE_0001229101-mRNA-1"/>
    <property type="gene ID" value="ECPE_0001229101"/>
</dbReference>
<dbReference type="Proteomes" id="UP000272942">
    <property type="component" value="Unassembled WGS sequence"/>
</dbReference>
<evidence type="ECO:0000256" key="5">
    <source>
        <dbReference type="SAM" id="Phobius"/>
    </source>
</evidence>
<dbReference type="AlphaFoldDB" id="A0A183AZ70"/>
<evidence type="ECO:0000256" key="4">
    <source>
        <dbReference type="ARBA" id="ARBA00023136"/>
    </source>
</evidence>